<organism evidence="16 17">
    <name type="scientific">Sporosarcina globispora</name>
    <name type="common">Bacillus globisporus</name>
    <dbReference type="NCBI Taxonomy" id="1459"/>
    <lineage>
        <taxon>Bacteria</taxon>
        <taxon>Bacillati</taxon>
        <taxon>Bacillota</taxon>
        <taxon>Bacilli</taxon>
        <taxon>Bacillales</taxon>
        <taxon>Caryophanaceae</taxon>
        <taxon>Sporosarcina</taxon>
    </lineage>
</organism>
<keyword evidence="13 14" id="KW-0472">Membrane</keyword>
<keyword evidence="4" id="KW-1003">Cell membrane</keyword>
<evidence type="ECO:0000313" key="17">
    <source>
        <dbReference type="Proteomes" id="UP000037109"/>
    </source>
</evidence>
<evidence type="ECO:0000256" key="3">
    <source>
        <dbReference type="ARBA" id="ARBA00012438"/>
    </source>
</evidence>
<dbReference type="PRINTS" id="PR00344">
    <property type="entry name" value="BCTRLSENSOR"/>
</dbReference>
<keyword evidence="11 14" id="KW-1133">Transmembrane helix</keyword>
<dbReference type="PANTHER" id="PTHR45528">
    <property type="entry name" value="SENSOR HISTIDINE KINASE CPXA"/>
    <property type="match status" value="1"/>
</dbReference>
<dbReference type="GO" id="GO:0000155">
    <property type="term" value="F:phosphorelay sensor kinase activity"/>
    <property type="evidence" value="ECO:0007669"/>
    <property type="project" value="InterPro"/>
</dbReference>
<dbReference type="STRING" id="1459.AF332_14925"/>
<evidence type="ECO:0000313" key="16">
    <source>
        <dbReference type="EMBL" id="KON87988.1"/>
    </source>
</evidence>
<keyword evidence="6" id="KW-0808">Transferase</keyword>
<evidence type="ECO:0000256" key="11">
    <source>
        <dbReference type="ARBA" id="ARBA00022989"/>
    </source>
</evidence>
<dbReference type="InterPro" id="IPR003594">
    <property type="entry name" value="HATPase_dom"/>
</dbReference>
<dbReference type="GO" id="GO:0005886">
    <property type="term" value="C:plasma membrane"/>
    <property type="evidence" value="ECO:0007669"/>
    <property type="project" value="UniProtKB-SubCell"/>
</dbReference>
<evidence type="ECO:0000256" key="1">
    <source>
        <dbReference type="ARBA" id="ARBA00000085"/>
    </source>
</evidence>
<dbReference type="Gene3D" id="3.30.565.10">
    <property type="entry name" value="Histidine kinase-like ATPase, C-terminal domain"/>
    <property type="match status" value="1"/>
</dbReference>
<keyword evidence="17" id="KW-1185">Reference proteome</keyword>
<comment type="subcellular location">
    <subcellularLocation>
        <location evidence="2">Cell membrane</location>
        <topology evidence="2">Multi-pass membrane protein</topology>
    </subcellularLocation>
</comment>
<dbReference type="InterPro" id="IPR005467">
    <property type="entry name" value="His_kinase_dom"/>
</dbReference>
<feature type="transmembrane region" description="Helical" evidence="14">
    <location>
        <begin position="6"/>
        <end position="28"/>
    </location>
</feature>
<dbReference type="PANTHER" id="PTHR45528:SF1">
    <property type="entry name" value="SENSOR HISTIDINE KINASE CPXA"/>
    <property type="match status" value="1"/>
</dbReference>
<evidence type="ECO:0000256" key="8">
    <source>
        <dbReference type="ARBA" id="ARBA00022741"/>
    </source>
</evidence>
<keyword evidence="9" id="KW-0418">Kinase</keyword>
<evidence type="ECO:0000256" key="4">
    <source>
        <dbReference type="ARBA" id="ARBA00022475"/>
    </source>
</evidence>
<dbReference type="PROSITE" id="PS50109">
    <property type="entry name" value="HIS_KIN"/>
    <property type="match status" value="1"/>
</dbReference>
<dbReference type="SMART" id="SM00388">
    <property type="entry name" value="HisKA"/>
    <property type="match status" value="1"/>
</dbReference>
<evidence type="ECO:0000256" key="6">
    <source>
        <dbReference type="ARBA" id="ARBA00022679"/>
    </source>
</evidence>
<evidence type="ECO:0000259" key="15">
    <source>
        <dbReference type="PROSITE" id="PS50109"/>
    </source>
</evidence>
<dbReference type="Pfam" id="PF00512">
    <property type="entry name" value="HisKA"/>
    <property type="match status" value="1"/>
</dbReference>
<evidence type="ECO:0000256" key="7">
    <source>
        <dbReference type="ARBA" id="ARBA00022692"/>
    </source>
</evidence>
<dbReference type="InterPro" id="IPR003661">
    <property type="entry name" value="HisK_dim/P_dom"/>
</dbReference>
<dbReference type="InterPro" id="IPR004358">
    <property type="entry name" value="Sig_transdc_His_kin-like_C"/>
</dbReference>
<evidence type="ECO:0000256" key="9">
    <source>
        <dbReference type="ARBA" id="ARBA00022777"/>
    </source>
</evidence>
<keyword evidence="8" id="KW-0547">Nucleotide-binding</keyword>
<evidence type="ECO:0000256" key="12">
    <source>
        <dbReference type="ARBA" id="ARBA00023012"/>
    </source>
</evidence>
<dbReference type="InterPro" id="IPR036097">
    <property type="entry name" value="HisK_dim/P_sf"/>
</dbReference>
<feature type="domain" description="Histidine kinase" evidence="15">
    <location>
        <begin position="94"/>
        <end position="301"/>
    </location>
</feature>
<dbReference type="InterPro" id="IPR050398">
    <property type="entry name" value="HssS/ArlS-like"/>
</dbReference>
<evidence type="ECO:0000256" key="10">
    <source>
        <dbReference type="ARBA" id="ARBA00022840"/>
    </source>
</evidence>
<dbReference type="PATRIC" id="fig|1459.3.peg.3221"/>
<dbReference type="InterPro" id="IPR036890">
    <property type="entry name" value="HATPase_C_sf"/>
</dbReference>
<name>A0A0M0GE11_SPOGL</name>
<evidence type="ECO:0000256" key="14">
    <source>
        <dbReference type="SAM" id="Phobius"/>
    </source>
</evidence>
<dbReference type="SMART" id="SM00387">
    <property type="entry name" value="HATPase_c"/>
    <property type="match status" value="1"/>
</dbReference>
<reference evidence="17" key="1">
    <citation type="submission" date="2015-07" db="EMBL/GenBank/DDBJ databases">
        <title>Fjat-10036 dsm4.</title>
        <authorList>
            <person name="Liu B."/>
            <person name="Wang J."/>
            <person name="Zhu Y."/>
            <person name="Liu G."/>
            <person name="Chen Q."/>
            <person name="Chen Z."/>
            <person name="Lan J."/>
            <person name="Che J."/>
            <person name="Ge C."/>
            <person name="Shi H."/>
            <person name="Pan Z."/>
            <person name="Liu X."/>
        </authorList>
    </citation>
    <scope>NUCLEOTIDE SEQUENCE [LARGE SCALE GENOMIC DNA]</scope>
    <source>
        <strain evidence="17">DSM 4</strain>
    </source>
</reference>
<dbReference type="SUPFAM" id="SSF47384">
    <property type="entry name" value="Homodimeric domain of signal transducing histidine kinase"/>
    <property type="match status" value="1"/>
</dbReference>
<evidence type="ECO:0000256" key="2">
    <source>
        <dbReference type="ARBA" id="ARBA00004651"/>
    </source>
</evidence>
<protein>
    <recommendedName>
        <fullName evidence="3">histidine kinase</fullName>
        <ecNumber evidence="3">2.7.13.3</ecNumber>
    </recommendedName>
</protein>
<gene>
    <name evidence="16" type="ORF">AF332_14925</name>
</gene>
<evidence type="ECO:0000256" key="5">
    <source>
        <dbReference type="ARBA" id="ARBA00022553"/>
    </source>
</evidence>
<comment type="catalytic activity">
    <reaction evidence="1">
        <text>ATP + protein L-histidine = ADP + protein N-phospho-L-histidine.</text>
        <dbReference type="EC" id="2.7.13.3"/>
    </reaction>
</comment>
<dbReference type="EC" id="2.7.13.3" evidence="3"/>
<proteinExistence type="predicted"/>
<dbReference type="SUPFAM" id="SSF55874">
    <property type="entry name" value="ATPase domain of HSP90 chaperone/DNA topoisomerase II/histidine kinase"/>
    <property type="match status" value="1"/>
</dbReference>
<comment type="caution">
    <text evidence="16">The sequence shown here is derived from an EMBL/GenBank/DDBJ whole genome shotgun (WGS) entry which is preliminary data.</text>
</comment>
<evidence type="ECO:0000256" key="13">
    <source>
        <dbReference type="ARBA" id="ARBA00023136"/>
    </source>
</evidence>
<dbReference type="Gene3D" id="1.10.287.130">
    <property type="match status" value="1"/>
</dbReference>
<dbReference type="GO" id="GO:0005524">
    <property type="term" value="F:ATP binding"/>
    <property type="evidence" value="ECO:0007669"/>
    <property type="project" value="UniProtKB-KW"/>
</dbReference>
<dbReference type="Proteomes" id="UP000037109">
    <property type="component" value="Unassembled WGS sequence"/>
</dbReference>
<dbReference type="EMBL" id="LGUF01000007">
    <property type="protein sequence ID" value="KON87988.1"/>
    <property type="molecule type" value="Genomic_DNA"/>
</dbReference>
<dbReference type="CDD" id="cd00082">
    <property type="entry name" value="HisKA"/>
    <property type="match status" value="1"/>
</dbReference>
<accession>A0A0M0GE11</accession>
<dbReference type="CDD" id="cd00075">
    <property type="entry name" value="HATPase"/>
    <property type="match status" value="1"/>
</dbReference>
<dbReference type="AlphaFoldDB" id="A0A0M0GE11"/>
<keyword evidence="10" id="KW-0067">ATP-binding</keyword>
<keyword evidence="5" id="KW-0597">Phosphoprotein</keyword>
<dbReference type="Pfam" id="PF02518">
    <property type="entry name" value="HATPase_c"/>
    <property type="match status" value="1"/>
</dbReference>
<keyword evidence="12" id="KW-0902">Two-component regulatory system</keyword>
<sequence length="301" mass="35069">MGADKMPWLIIIILILVIGLLLAYILLYKKEIRDIAKKVELINSNDTNKKISVQINSKEIRELAYQLNDMIGHYKNENIKIAKAQQEFKEEITNISHDLRTPLTSIAGYLQMVESEKTPERKKEYHGIIRRRVNTLIKLLDEFFEFTRIESDEYILQFEKINVSNVLTETVSLFYYDFIAKDSEPIMDMPTRLIYISADKGTLKRIFQNLIQNYLNHGTGNLYVSVKEDGKHVCISFKNHAINMDNETAERLFQRFYTADKSRNKRTTGLGLAIVKNLINQMNGEIKAYIENSFLVINIKF</sequence>
<keyword evidence="7 14" id="KW-0812">Transmembrane</keyword>